<dbReference type="STRING" id="1196324.A374_15112"/>
<accession>I8IYD8</accession>
<dbReference type="PATRIC" id="fig|1196324.3.peg.3094"/>
<evidence type="ECO:0000256" key="1">
    <source>
        <dbReference type="SAM" id="MobiDB-lite"/>
    </source>
</evidence>
<proteinExistence type="predicted"/>
<feature type="region of interest" description="Disordered" evidence="1">
    <location>
        <begin position="33"/>
        <end position="54"/>
    </location>
</feature>
<name>I8IYD8_9BACL</name>
<sequence>MKKGGKSRGDIVREYELTASALDRWITQFKQSGSFTENDNRSPVKQELVALQKK</sequence>
<dbReference type="eggNOG" id="COG2963">
    <property type="taxonomic scope" value="Bacteria"/>
</dbReference>
<evidence type="ECO:0008006" key="4">
    <source>
        <dbReference type="Google" id="ProtNLM"/>
    </source>
</evidence>
<dbReference type="Proteomes" id="UP000004080">
    <property type="component" value="Unassembled WGS sequence"/>
</dbReference>
<keyword evidence="3" id="KW-1185">Reference proteome</keyword>
<reference evidence="2 3" key="1">
    <citation type="journal article" date="2012" name="J. Bacteriol.">
        <title>Genome of Bacillus macauensis ZFHKF-1, a Long-Chain-Forming Bacterium.</title>
        <authorList>
            <person name="Cai L."/>
            <person name="Zhang T."/>
        </authorList>
    </citation>
    <scope>NUCLEOTIDE SEQUENCE [LARGE SCALE GENOMIC DNA]</scope>
    <source>
        <strain evidence="2 3">ZFHKF-1</strain>
    </source>
</reference>
<comment type="caution">
    <text evidence="2">The sequence shown here is derived from an EMBL/GenBank/DDBJ whole genome shotgun (WGS) entry which is preliminary data.</text>
</comment>
<dbReference type="AlphaFoldDB" id="I8IYD8"/>
<evidence type="ECO:0000313" key="2">
    <source>
        <dbReference type="EMBL" id="EIT84466.1"/>
    </source>
</evidence>
<protein>
    <recommendedName>
        <fullName evidence="4">Transposase</fullName>
    </recommendedName>
</protein>
<dbReference type="EMBL" id="AKKV01000032">
    <property type="protein sequence ID" value="EIT84466.1"/>
    <property type="molecule type" value="Genomic_DNA"/>
</dbReference>
<evidence type="ECO:0000313" key="3">
    <source>
        <dbReference type="Proteomes" id="UP000004080"/>
    </source>
</evidence>
<gene>
    <name evidence="2" type="ORF">A374_15112</name>
</gene>
<organism evidence="2 3">
    <name type="scientific">Fictibacillus macauensis ZFHKF-1</name>
    <dbReference type="NCBI Taxonomy" id="1196324"/>
    <lineage>
        <taxon>Bacteria</taxon>
        <taxon>Bacillati</taxon>
        <taxon>Bacillota</taxon>
        <taxon>Bacilli</taxon>
        <taxon>Bacillales</taxon>
        <taxon>Fictibacillaceae</taxon>
        <taxon>Fictibacillus</taxon>
    </lineage>
</organism>